<protein>
    <submittedName>
        <fullName evidence="1">12243_t:CDS:1</fullName>
    </submittedName>
</protein>
<accession>A0ACA9NWU0</accession>
<proteinExistence type="predicted"/>
<gene>
    <name evidence="1" type="ORF">ACOLOM_LOCUS9266</name>
</gene>
<dbReference type="EMBL" id="CAJVPT010026427">
    <property type="protein sequence ID" value="CAG8679307.1"/>
    <property type="molecule type" value="Genomic_DNA"/>
</dbReference>
<comment type="caution">
    <text evidence="1">The sequence shown here is derived from an EMBL/GenBank/DDBJ whole genome shotgun (WGS) entry which is preliminary data.</text>
</comment>
<feature type="non-terminal residue" evidence="1">
    <location>
        <position position="1"/>
    </location>
</feature>
<dbReference type="Proteomes" id="UP000789525">
    <property type="component" value="Unassembled WGS sequence"/>
</dbReference>
<keyword evidence="2" id="KW-1185">Reference proteome</keyword>
<reference evidence="1" key="1">
    <citation type="submission" date="2021-06" db="EMBL/GenBank/DDBJ databases">
        <authorList>
            <person name="Kallberg Y."/>
            <person name="Tangrot J."/>
            <person name="Rosling A."/>
        </authorList>
    </citation>
    <scope>NUCLEOTIDE SEQUENCE</scope>
    <source>
        <strain evidence="1">CL356</strain>
    </source>
</reference>
<sequence length="231" mass="25622">TIHLSGGRDKMQGIGKSERVIASGPKLPLLEENPITFLRDPKADGIRSRRAASVRLFDWWSSQEVDACVGFRAFVVSYLVSIILGVDANDESCAASLSKEKRVVHCLNMVDSKVLWTDSNEEHSTRLWEIFFKARYTSVSSYLWLPKEVQPCLHPQVHLVLPIQFDSWSRDPNSSHSANDTSCFLAAPAIAGHGILGPTTQDPSLSPGHVTIHHLDHLESELCLLMGRPTV</sequence>
<evidence type="ECO:0000313" key="1">
    <source>
        <dbReference type="EMBL" id="CAG8679307.1"/>
    </source>
</evidence>
<name>A0ACA9NWU0_9GLOM</name>
<organism evidence="1 2">
    <name type="scientific">Acaulospora colombiana</name>
    <dbReference type="NCBI Taxonomy" id="27376"/>
    <lineage>
        <taxon>Eukaryota</taxon>
        <taxon>Fungi</taxon>
        <taxon>Fungi incertae sedis</taxon>
        <taxon>Mucoromycota</taxon>
        <taxon>Glomeromycotina</taxon>
        <taxon>Glomeromycetes</taxon>
        <taxon>Diversisporales</taxon>
        <taxon>Acaulosporaceae</taxon>
        <taxon>Acaulospora</taxon>
    </lineage>
</organism>
<evidence type="ECO:0000313" key="2">
    <source>
        <dbReference type="Proteomes" id="UP000789525"/>
    </source>
</evidence>